<accession>A0A940X3I1</accession>
<feature type="transmembrane region" description="Helical" evidence="1">
    <location>
        <begin position="98"/>
        <end position="118"/>
    </location>
</feature>
<dbReference type="Proteomes" id="UP000673447">
    <property type="component" value="Unassembled WGS sequence"/>
</dbReference>
<feature type="transmembrane region" description="Helical" evidence="1">
    <location>
        <begin position="177"/>
        <end position="194"/>
    </location>
</feature>
<reference evidence="2" key="2">
    <citation type="submission" date="2021-03" db="EMBL/GenBank/DDBJ databases">
        <authorList>
            <person name="Cao W."/>
        </authorList>
    </citation>
    <scope>NUCLEOTIDE SEQUENCE</scope>
    <source>
        <strain evidence="2">110414</strain>
    </source>
</reference>
<evidence type="ECO:0000313" key="2">
    <source>
        <dbReference type="EMBL" id="MBP3984010.1"/>
    </source>
</evidence>
<keyword evidence="1" id="KW-1133">Transmembrane helix</keyword>
<gene>
    <name evidence="2" type="ORF">J5837_06175</name>
</gene>
<dbReference type="RefSeq" id="WP_210535811.1">
    <property type="nucleotide sequence ID" value="NZ_JAGKTC010000001.1"/>
</dbReference>
<organism evidence="2 3">
    <name type="scientific">Pseudoxanthomonas helianthi</name>
    <dbReference type="NCBI Taxonomy" id="1453541"/>
    <lineage>
        <taxon>Bacteria</taxon>
        <taxon>Pseudomonadati</taxon>
        <taxon>Pseudomonadota</taxon>
        <taxon>Gammaproteobacteria</taxon>
        <taxon>Lysobacterales</taxon>
        <taxon>Lysobacteraceae</taxon>
        <taxon>Pseudoxanthomonas</taxon>
    </lineage>
</organism>
<keyword evidence="1" id="KW-0472">Membrane</keyword>
<keyword evidence="1" id="KW-0812">Transmembrane</keyword>
<feature type="transmembrane region" description="Helical" evidence="1">
    <location>
        <begin position="62"/>
        <end position="86"/>
    </location>
</feature>
<reference evidence="2" key="1">
    <citation type="journal article" date="2016" name="Int. J. Syst. Evol. Microbiol.">
        <title>Pseudoxanthomonas helianthi sp. nov., isolated from roots of Jerusalem artichoke (Helianthus tuberosus).</title>
        <authorList>
            <person name="Kittiwongwattana C."/>
            <person name="Thawai C."/>
        </authorList>
    </citation>
    <scope>NUCLEOTIDE SEQUENCE</scope>
    <source>
        <strain evidence="2">110414</strain>
    </source>
</reference>
<name>A0A940X3I1_9GAMM</name>
<feature type="transmembrane region" description="Helical" evidence="1">
    <location>
        <begin position="234"/>
        <end position="252"/>
    </location>
</feature>
<keyword evidence="3" id="KW-1185">Reference proteome</keyword>
<sequence>MATSHAQPLQLSAGPLALAVDRWIWVFMAALYIAIVLVGFVPDSMMKVGMVQAGARPPFPPILHVHAVLMGSFLLLLLTQATLMATGRRDRHMWLGRVAFVLVPALVVVGFLLVPTIYQQVWHGAQAAPPPARPRLQALLSFLENIALLQMLTGILFPICVGLALRARRTDPGFHKRMMFLATAIPLPAAFDRMTWLPTTMPGNPLTPELCVLLAVAPLFLWDLIRNRTVHRAYLVWLALYLPFTIAVQLLWDTPGWHAFAARLLGP</sequence>
<proteinExistence type="predicted"/>
<protein>
    <submittedName>
        <fullName evidence="2">Uncharacterized protein</fullName>
    </submittedName>
</protein>
<dbReference type="EMBL" id="JAGKTC010000001">
    <property type="protein sequence ID" value="MBP3984010.1"/>
    <property type="molecule type" value="Genomic_DNA"/>
</dbReference>
<feature type="transmembrane region" description="Helical" evidence="1">
    <location>
        <begin position="206"/>
        <end position="222"/>
    </location>
</feature>
<feature type="transmembrane region" description="Helical" evidence="1">
    <location>
        <begin position="23"/>
        <end position="42"/>
    </location>
</feature>
<evidence type="ECO:0000256" key="1">
    <source>
        <dbReference type="SAM" id="Phobius"/>
    </source>
</evidence>
<dbReference type="AlphaFoldDB" id="A0A940X3I1"/>
<comment type="caution">
    <text evidence="2">The sequence shown here is derived from an EMBL/GenBank/DDBJ whole genome shotgun (WGS) entry which is preliminary data.</text>
</comment>
<evidence type="ECO:0000313" key="3">
    <source>
        <dbReference type="Proteomes" id="UP000673447"/>
    </source>
</evidence>
<feature type="transmembrane region" description="Helical" evidence="1">
    <location>
        <begin position="138"/>
        <end position="165"/>
    </location>
</feature>